<dbReference type="EMBL" id="RYZI01000078">
    <property type="protein sequence ID" value="RWA11484.1"/>
    <property type="molecule type" value="Genomic_DNA"/>
</dbReference>
<protein>
    <recommendedName>
        <fullName evidence="1">DUF7708 domain-containing protein</fullName>
    </recommendedName>
</protein>
<keyword evidence="3" id="KW-1185">Reference proteome</keyword>
<dbReference type="InterPro" id="IPR056125">
    <property type="entry name" value="DUF7708"/>
</dbReference>
<organism evidence="2 3">
    <name type="scientific">Xylaria grammica</name>
    <dbReference type="NCBI Taxonomy" id="363999"/>
    <lineage>
        <taxon>Eukaryota</taxon>
        <taxon>Fungi</taxon>
        <taxon>Dikarya</taxon>
        <taxon>Ascomycota</taxon>
        <taxon>Pezizomycotina</taxon>
        <taxon>Sordariomycetes</taxon>
        <taxon>Xylariomycetidae</taxon>
        <taxon>Xylariales</taxon>
        <taxon>Xylariaceae</taxon>
        <taxon>Xylaria</taxon>
    </lineage>
</organism>
<comment type="caution">
    <text evidence="2">The sequence shown here is derived from an EMBL/GenBank/DDBJ whole genome shotgun (WGS) entry which is preliminary data.</text>
</comment>
<evidence type="ECO:0000313" key="2">
    <source>
        <dbReference type="EMBL" id="RWA11484.1"/>
    </source>
</evidence>
<dbReference type="AlphaFoldDB" id="A0A439DAP5"/>
<sequence>MAVQQQHEEVVNHADEDVPVCSPAWVTRAYAGDRLNADDPFEPARAAYTDALVIFKETLTKDPVKKSLAERMLSTSTLEDVFNAVLEAKKQSEKAFRSPRFREYLEAFAQRVLHYGNIMDVLVQHHPEFVSLAWGALRFIFGAVVEHERTATTVVTALCDISDALPSLELSLALFPTPVMKHCVSLLYAHIVRFLIRALHYHQESSIMRAVHTVTRPSALRYNDLVQLIRRDMEKVRKHAAASSQAEIRALNHSIRTLSSQLEREREKSLVERLGVQAQMATFGDFMTQIRVSISEVQLRQALSMISSQCTIDHKSAFLSATQMSRAPTMRQRLKYNGSAFWTSPQLQAWNRADTSTAILLKSTFHQRNQIQNFCAEVVGKLLRDKVAVFWIFMSRDQEYPLLDTLKSLVFQALSLDYASHTDSSLSFELNRYVGANFEEDYLNILGDLLQRLKHVYIIANSEAMSPSTAAQCRTCLRRLSTMLSERGCQTVLKIITTSYGPAALDEGSTEDFVLRFDATRTRSNHLRTRKRMRRRQGN</sequence>
<name>A0A439DAP5_9PEZI</name>
<reference evidence="2 3" key="1">
    <citation type="submission" date="2018-12" db="EMBL/GenBank/DDBJ databases">
        <title>Draft genome sequence of Xylaria grammica IHI A82.</title>
        <authorList>
            <person name="Buettner E."/>
            <person name="Kellner H."/>
        </authorList>
    </citation>
    <scope>NUCLEOTIDE SEQUENCE [LARGE SCALE GENOMIC DNA]</scope>
    <source>
        <strain evidence="2 3">IHI A82</strain>
    </source>
</reference>
<dbReference type="STRING" id="363999.A0A439DAP5"/>
<dbReference type="Proteomes" id="UP000286045">
    <property type="component" value="Unassembled WGS sequence"/>
</dbReference>
<gene>
    <name evidence="2" type="ORF">EKO27_g3611</name>
</gene>
<evidence type="ECO:0000313" key="3">
    <source>
        <dbReference type="Proteomes" id="UP000286045"/>
    </source>
</evidence>
<proteinExistence type="predicted"/>
<accession>A0A439DAP5</accession>
<evidence type="ECO:0000259" key="1">
    <source>
        <dbReference type="Pfam" id="PF24809"/>
    </source>
</evidence>
<dbReference type="Pfam" id="PF24809">
    <property type="entry name" value="DUF7708"/>
    <property type="match status" value="1"/>
</dbReference>
<feature type="domain" description="DUF7708" evidence="1">
    <location>
        <begin position="104"/>
        <end position="248"/>
    </location>
</feature>